<dbReference type="InterPro" id="IPR007835">
    <property type="entry name" value="MOFRL"/>
</dbReference>
<dbReference type="Proteomes" id="UP000281431">
    <property type="component" value="Unassembled WGS sequence"/>
</dbReference>
<evidence type="ECO:0000259" key="1">
    <source>
        <dbReference type="Pfam" id="PF05161"/>
    </source>
</evidence>
<proteinExistence type="predicted"/>
<protein>
    <submittedName>
        <fullName evidence="3">DUF4147 domain-containing protein</fullName>
    </submittedName>
</protein>
<feature type="domain" description="MOFRL-associated" evidence="2">
    <location>
        <begin position="19"/>
        <end position="257"/>
    </location>
</feature>
<dbReference type="Gene3D" id="3.40.1480.10">
    <property type="entry name" value="MOFRL domain"/>
    <property type="match status" value="1"/>
</dbReference>
<name>A0A3N6M736_NATCH</name>
<dbReference type="InterPro" id="IPR038614">
    <property type="entry name" value="GK_N_sf"/>
</dbReference>
<gene>
    <name evidence="3" type="ORF">EA472_14505</name>
</gene>
<organism evidence="3 4">
    <name type="scientific">Natrarchaeobius chitinivorans</name>
    <dbReference type="NCBI Taxonomy" id="1679083"/>
    <lineage>
        <taxon>Archaea</taxon>
        <taxon>Methanobacteriati</taxon>
        <taxon>Methanobacteriota</taxon>
        <taxon>Stenosarchaea group</taxon>
        <taxon>Halobacteria</taxon>
        <taxon>Halobacteriales</taxon>
        <taxon>Natrialbaceae</taxon>
        <taxon>Natrarchaeobius</taxon>
    </lineage>
</organism>
<dbReference type="InterPro" id="IPR025286">
    <property type="entry name" value="MOFRL_assoc_dom"/>
</dbReference>
<dbReference type="GO" id="GO:0008887">
    <property type="term" value="F:glycerate kinase activity"/>
    <property type="evidence" value="ECO:0007669"/>
    <property type="project" value="InterPro"/>
</dbReference>
<feature type="domain" description="MOFRL" evidence="1">
    <location>
        <begin position="341"/>
        <end position="440"/>
    </location>
</feature>
<dbReference type="Pfam" id="PF13660">
    <property type="entry name" value="DUF4147"/>
    <property type="match status" value="1"/>
</dbReference>
<dbReference type="Gene3D" id="3.40.50.10180">
    <property type="entry name" value="Glycerate kinase, MOFRL-like N-terminal domain"/>
    <property type="match status" value="1"/>
</dbReference>
<dbReference type="EMBL" id="REFZ01000009">
    <property type="protein sequence ID" value="RQG99433.1"/>
    <property type="molecule type" value="Genomic_DNA"/>
</dbReference>
<reference evidence="3 4" key="1">
    <citation type="submission" date="2018-10" db="EMBL/GenBank/DDBJ databases">
        <title>Natrarchaeobius chitinivorans gen. nov., sp. nov., and Natrarchaeobius haloalkaliphilus sp. nov., alkaliphilic, chitin-utilizing haloarchaea from hypersaline alkaline lakes.</title>
        <authorList>
            <person name="Sorokin D.Y."/>
            <person name="Elcheninov A.G."/>
            <person name="Kostrikina N.A."/>
            <person name="Bale N.J."/>
            <person name="Sinninghe Damste J.S."/>
            <person name="Khijniak T.V."/>
            <person name="Kublanov I.V."/>
            <person name="Toshchakov S.V."/>
        </authorList>
    </citation>
    <scope>NUCLEOTIDE SEQUENCE [LARGE SCALE GENOMIC DNA]</scope>
    <source>
        <strain evidence="3 4">AArcht7</strain>
    </source>
</reference>
<dbReference type="AlphaFoldDB" id="A0A3N6M736"/>
<dbReference type="PANTHER" id="PTHR12227">
    <property type="entry name" value="GLYCERATE KINASE"/>
    <property type="match status" value="1"/>
</dbReference>
<dbReference type="InterPro" id="IPR037035">
    <property type="entry name" value="GK-like_C_sf"/>
</dbReference>
<dbReference type="SUPFAM" id="SSF82544">
    <property type="entry name" value="GckA/TtuD-like"/>
    <property type="match status" value="1"/>
</dbReference>
<evidence type="ECO:0000313" key="3">
    <source>
        <dbReference type="EMBL" id="RQG99433.1"/>
    </source>
</evidence>
<dbReference type="InterPro" id="IPR039760">
    <property type="entry name" value="MOFRL_protein"/>
</dbReference>
<accession>A0A3N6M736</accession>
<evidence type="ECO:0000259" key="2">
    <source>
        <dbReference type="Pfam" id="PF13660"/>
    </source>
</evidence>
<keyword evidence="4" id="KW-1185">Reference proteome</keyword>
<comment type="caution">
    <text evidence="3">The sequence shown here is derived from an EMBL/GenBank/DDBJ whole genome shotgun (WGS) entry which is preliminary data.</text>
</comment>
<sequence>MADIENRSALSRTTGHETALACLEAGIEATRPDGLVAERLSLEGDELAIDGLGTGRTTFDLARYDDVVLVGGGNAASQLARALEALLGERISGGAIVTDDPVETDRIDVFAGDHPVPSRRGVRNAERVLELTRRATEDDLVIACLTGGGSALLPAPVDAISLSELQTTTDRLLASGAAIDEINAVRKHCSLIKGGQLARSASPATVVGLVVSDVVGDDPSVVASGPTVPDPTTYEDAIGVLERYDLDVPDAVRTHLRNGVDGSVPETPGPDDPLFDRVSTHVIGNNRTALDAAAETAAARGYEPVVLSARVRGEAREAALTHVAIAEECRTTGDPIAPPAVFLSGGETTVTLGEEYGSGGPNQEFVLSAAVELEDDGVVVAAVDTDGIDGATDAAGAIADASSVDTDAGRAALASNDSTTALSDADSIVRTGPTGTNVNDLRVFVVDSNR</sequence>
<dbReference type="PANTHER" id="PTHR12227:SF0">
    <property type="entry name" value="GLYCERATE KINASE"/>
    <property type="match status" value="1"/>
</dbReference>
<dbReference type="OrthoDB" id="10741at2157"/>
<dbReference type="GO" id="GO:0005737">
    <property type="term" value="C:cytoplasm"/>
    <property type="evidence" value="ECO:0007669"/>
    <property type="project" value="TreeGrafter"/>
</dbReference>
<evidence type="ECO:0000313" key="4">
    <source>
        <dbReference type="Proteomes" id="UP000281431"/>
    </source>
</evidence>
<dbReference type="Pfam" id="PF05161">
    <property type="entry name" value="MOFRL"/>
    <property type="match status" value="1"/>
</dbReference>